<dbReference type="PANTHER" id="PTHR43584">
    <property type="entry name" value="NUCLEOTIDYL TRANSFERASE"/>
    <property type="match status" value="1"/>
</dbReference>
<evidence type="ECO:0000259" key="3">
    <source>
        <dbReference type="Pfam" id="PF00483"/>
    </source>
</evidence>
<organism evidence="4 5">
    <name type="scientific">Parabacteroides distasonis</name>
    <dbReference type="NCBI Taxonomy" id="823"/>
    <lineage>
        <taxon>Bacteria</taxon>
        <taxon>Pseudomonadati</taxon>
        <taxon>Bacteroidota</taxon>
        <taxon>Bacteroidia</taxon>
        <taxon>Bacteroidales</taxon>
        <taxon>Tannerellaceae</taxon>
        <taxon>Parabacteroides</taxon>
    </lineage>
</organism>
<protein>
    <submittedName>
        <fullName evidence="4">Glucose-1-phosphate cytidylyltransferase</fullName>
        <ecNumber evidence="4">2.7.7.33</ecNumber>
    </submittedName>
</protein>
<dbReference type="RefSeq" id="WP_044546335.1">
    <property type="nucleotide sequence ID" value="NZ_BAABYH010000001.1"/>
</dbReference>
<evidence type="ECO:0000313" key="4">
    <source>
        <dbReference type="EMBL" id="CUN18837.1"/>
    </source>
</evidence>
<name>A0A174RAY2_PARDI</name>
<reference evidence="4 5" key="1">
    <citation type="submission" date="2015-09" db="EMBL/GenBank/DDBJ databases">
        <authorList>
            <consortium name="Pathogen Informatics"/>
        </authorList>
    </citation>
    <scope>NUCLEOTIDE SEQUENCE [LARGE SCALE GENOMIC DNA]</scope>
    <source>
        <strain evidence="4 5">2789STDY5608872</strain>
    </source>
</reference>
<evidence type="ECO:0000256" key="2">
    <source>
        <dbReference type="ARBA" id="ARBA00022695"/>
    </source>
</evidence>
<dbReference type="CDD" id="cd06422">
    <property type="entry name" value="NTP_transferase_like_1"/>
    <property type="match status" value="1"/>
</dbReference>
<dbReference type="InterPro" id="IPR029044">
    <property type="entry name" value="Nucleotide-diphossugar_trans"/>
</dbReference>
<sequence>MKAMIFAAGTGSRLKPLTDHTPKALIPIGGKPMLEHVILKLKSSGFDQIVINIHHLGIQIVDFLEANNNFGVRIEISDESDYLLDTGGGIKKATSLLCGNEPFLIHNVDILSNVDLKKLYDTHVQTNPLATLLVSQRNTSRYLLFNKENRLCGWRNHETGEVKSYYPYFDPDQHNEYAFSGIHVLSPKILELMEEWTGKFSIINFYLAICAKTDIRAYMADNLKLLDIGKPETLAAAEEWLRQNI</sequence>
<accession>A0A174RAY2</accession>
<dbReference type="SUPFAM" id="SSF53448">
    <property type="entry name" value="Nucleotide-diphospho-sugar transferases"/>
    <property type="match status" value="1"/>
</dbReference>
<dbReference type="InterPro" id="IPR005835">
    <property type="entry name" value="NTP_transferase_dom"/>
</dbReference>
<gene>
    <name evidence="4" type="primary">rfbF</name>
    <name evidence="4" type="ORF">ERS852429_02373</name>
</gene>
<keyword evidence="1 4" id="KW-0808">Transferase</keyword>
<evidence type="ECO:0000313" key="5">
    <source>
        <dbReference type="Proteomes" id="UP000095591"/>
    </source>
</evidence>
<feature type="domain" description="Nucleotidyl transferase" evidence="3">
    <location>
        <begin position="2"/>
        <end position="240"/>
    </location>
</feature>
<dbReference type="PANTHER" id="PTHR43584:SF8">
    <property type="entry name" value="N-ACETYLMURAMATE ALPHA-1-PHOSPHATE URIDYLYLTRANSFERASE"/>
    <property type="match status" value="1"/>
</dbReference>
<keyword evidence="2 4" id="KW-0548">Nucleotidyltransferase</keyword>
<dbReference type="AlphaFoldDB" id="A0A174RAY2"/>
<proteinExistence type="predicted"/>
<dbReference type="Gene3D" id="3.90.550.10">
    <property type="entry name" value="Spore Coat Polysaccharide Biosynthesis Protein SpsA, Chain A"/>
    <property type="match status" value="1"/>
</dbReference>
<evidence type="ECO:0000256" key="1">
    <source>
        <dbReference type="ARBA" id="ARBA00022679"/>
    </source>
</evidence>
<dbReference type="InterPro" id="IPR050065">
    <property type="entry name" value="GlmU-like"/>
</dbReference>
<dbReference type="GO" id="GO:0047343">
    <property type="term" value="F:glucose-1-phosphate cytidylyltransferase activity"/>
    <property type="evidence" value="ECO:0007669"/>
    <property type="project" value="UniProtKB-EC"/>
</dbReference>
<dbReference type="Pfam" id="PF00483">
    <property type="entry name" value="NTP_transferase"/>
    <property type="match status" value="1"/>
</dbReference>
<dbReference type="EC" id="2.7.7.33" evidence="4"/>
<dbReference type="EMBL" id="CYXP01000005">
    <property type="protein sequence ID" value="CUN18837.1"/>
    <property type="molecule type" value="Genomic_DNA"/>
</dbReference>
<dbReference type="Proteomes" id="UP000095591">
    <property type="component" value="Unassembled WGS sequence"/>
</dbReference>